<name>A0ACC6M4W0_9BACI</name>
<comment type="caution">
    <text evidence="1">The sequence shown here is derived from an EMBL/GenBank/DDBJ whole genome shotgun (WGS) entry which is preliminary data.</text>
</comment>
<evidence type="ECO:0000313" key="2">
    <source>
        <dbReference type="Proteomes" id="UP001277972"/>
    </source>
</evidence>
<gene>
    <name evidence="1" type="primary">comGD</name>
    <name evidence="1" type="ORF">SH601_08355</name>
</gene>
<protein>
    <submittedName>
        <fullName evidence="1">Competence type IV pilus minor pilin ComGD</fullName>
    </submittedName>
</protein>
<organism evidence="1 2">
    <name type="scientific">Gracilibacillus pellucidus</name>
    <dbReference type="NCBI Taxonomy" id="3095368"/>
    <lineage>
        <taxon>Bacteria</taxon>
        <taxon>Bacillati</taxon>
        <taxon>Bacillota</taxon>
        <taxon>Bacilli</taxon>
        <taxon>Bacillales</taxon>
        <taxon>Bacillaceae</taxon>
        <taxon>Gracilibacillus</taxon>
    </lineage>
</organism>
<proteinExistence type="predicted"/>
<dbReference type="EMBL" id="JAWZSR010000004">
    <property type="protein sequence ID" value="MDX8045999.1"/>
    <property type="molecule type" value="Genomic_DNA"/>
</dbReference>
<sequence length="145" mass="17239">MFNNKKGFTFIELLILFTISTIILTLFGTIAVRTHDTIQYKQFTKQFHQDLLYLQQLAISEREHYFLQFERSKNRYHIRRGGNGISVLMRVYPEEWNVHPHTLKMPIEFSQKGNIKRPGTMRIQTKFHSFFITCPFGKGRCYDSA</sequence>
<accession>A0ACC6M4W0</accession>
<dbReference type="Proteomes" id="UP001277972">
    <property type="component" value="Unassembled WGS sequence"/>
</dbReference>
<reference evidence="1" key="1">
    <citation type="submission" date="2023-11" db="EMBL/GenBank/DDBJ databases">
        <title>Gracilibacillus pellucida a moderately halophilic bacterium isolated from saline soil in Xinjiang province.</title>
        <authorList>
            <person name="Zhang Z."/>
            <person name="Tan F."/>
            <person name="Wang Y."/>
            <person name="Xia M."/>
        </authorList>
    </citation>
    <scope>NUCLEOTIDE SEQUENCE</scope>
    <source>
        <strain evidence="1">S3-1-1</strain>
    </source>
</reference>
<keyword evidence="2" id="KW-1185">Reference proteome</keyword>
<evidence type="ECO:0000313" key="1">
    <source>
        <dbReference type="EMBL" id="MDX8045999.1"/>
    </source>
</evidence>